<keyword evidence="6 8" id="KW-1133">Transmembrane helix</keyword>
<feature type="transmembrane region" description="Helical" evidence="8">
    <location>
        <begin position="76"/>
        <end position="93"/>
    </location>
</feature>
<evidence type="ECO:0000256" key="4">
    <source>
        <dbReference type="ARBA" id="ARBA00022475"/>
    </source>
</evidence>
<dbReference type="Pfam" id="PF01032">
    <property type="entry name" value="FecCD"/>
    <property type="match status" value="1"/>
</dbReference>
<keyword evidence="4" id="KW-1003">Cell membrane</keyword>
<comment type="caution">
    <text evidence="9">The sequence shown here is derived from an EMBL/GenBank/DDBJ whole genome shotgun (WGS) entry which is preliminary data.</text>
</comment>
<accession>A0A854D567</accession>
<feature type="transmembrane region" description="Helical" evidence="8">
    <location>
        <begin position="206"/>
        <end position="231"/>
    </location>
</feature>
<evidence type="ECO:0000256" key="5">
    <source>
        <dbReference type="ARBA" id="ARBA00022692"/>
    </source>
</evidence>
<dbReference type="PANTHER" id="PTHR30472:SF1">
    <property type="entry name" value="FE(3+) DICITRATE TRANSPORT SYSTEM PERMEASE PROTEIN FECC-RELATED"/>
    <property type="match status" value="1"/>
</dbReference>
<dbReference type="InterPro" id="IPR037294">
    <property type="entry name" value="ABC_BtuC-like"/>
</dbReference>
<proteinExistence type="inferred from homology"/>
<feature type="transmembrane region" description="Helical" evidence="8">
    <location>
        <begin position="21"/>
        <end position="42"/>
    </location>
</feature>
<reference evidence="9 10" key="1">
    <citation type="submission" date="2016-12" db="EMBL/GenBank/DDBJ databases">
        <title>Genomic comparison of strains in the 'Actinomyces naeslundii' group.</title>
        <authorList>
            <person name="Mughal S.R."/>
            <person name="Do T."/>
            <person name="Gilbert S.C."/>
            <person name="Witherden E.A."/>
            <person name="Didelot X."/>
            <person name="Beighton D."/>
        </authorList>
    </citation>
    <scope>NUCLEOTIDE SEQUENCE [LARGE SCALE GENOMIC DNA]</scope>
    <source>
        <strain evidence="9 10">NCTC 10301</strain>
    </source>
</reference>
<evidence type="ECO:0000256" key="2">
    <source>
        <dbReference type="ARBA" id="ARBA00007935"/>
    </source>
</evidence>
<evidence type="ECO:0000256" key="8">
    <source>
        <dbReference type="SAM" id="Phobius"/>
    </source>
</evidence>
<feature type="transmembrane region" description="Helical" evidence="8">
    <location>
        <begin position="105"/>
        <end position="126"/>
    </location>
</feature>
<dbReference type="InterPro" id="IPR000522">
    <property type="entry name" value="ABC_transptr_permease_BtuC"/>
</dbReference>
<feature type="transmembrane region" description="Helical" evidence="8">
    <location>
        <begin position="251"/>
        <end position="272"/>
    </location>
</feature>
<feature type="transmembrane region" description="Helical" evidence="8">
    <location>
        <begin position="162"/>
        <end position="186"/>
    </location>
</feature>
<dbReference type="SUPFAM" id="SSF81345">
    <property type="entry name" value="ABC transporter involved in vitamin B12 uptake, BtuC"/>
    <property type="match status" value="1"/>
</dbReference>
<sequence>MAEIALRAQPETGRAATRVPTGVVVLVLAVLTVLLCLTSLAVGSRNLTLEELASVFVPGERTMASIIVWQLRMPRTVLAVMVGAALAVAGVVMQGLTRNPLAEPGILGVNAGASLSVVLSMSLLGLTDVGDFLWFAFAGAALAAFLVHLMSVRSADAGPARLVLAGVALGASLRSITGTVTMYDSVTFDSYRFWVLGSLADRDAALLVWVAPFLVVGLVMALASGLTLNALALGEEQAKALGVSPRRARALALTSITLLCGASTAAVGPISFVGLVVPHVLRLALGADQRKLLAVSVVAGPVLLLAADILGRVILDSGEMEAGVVTAFIGGPVLLLMVIQRMGVRGR</sequence>
<feature type="transmembrane region" description="Helical" evidence="8">
    <location>
        <begin position="322"/>
        <end position="339"/>
    </location>
</feature>
<keyword evidence="3" id="KW-0813">Transport</keyword>
<evidence type="ECO:0000256" key="3">
    <source>
        <dbReference type="ARBA" id="ARBA00022448"/>
    </source>
</evidence>
<dbReference type="RefSeq" id="WP_003781198.1">
    <property type="nucleotide sequence ID" value="NZ_CP066049.1"/>
</dbReference>
<protein>
    <submittedName>
        <fullName evidence="9">Iron ABC transporter permease</fullName>
    </submittedName>
</protein>
<dbReference type="GO" id="GO:0033214">
    <property type="term" value="P:siderophore-iron import into cell"/>
    <property type="evidence" value="ECO:0007669"/>
    <property type="project" value="TreeGrafter"/>
</dbReference>
<name>A0A854D567_ACTNA</name>
<dbReference type="PANTHER" id="PTHR30472">
    <property type="entry name" value="FERRIC ENTEROBACTIN TRANSPORT SYSTEM PERMEASE PROTEIN"/>
    <property type="match status" value="1"/>
</dbReference>
<dbReference type="GO" id="GO:0022857">
    <property type="term" value="F:transmembrane transporter activity"/>
    <property type="evidence" value="ECO:0007669"/>
    <property type="project" value="InterPro"/>
</dbReference>
<keyword evidence="5 8" id="KW-0812">Transmembrane</keyword>
<comment type="subcellular location">
    <subcellularLocation>
        <location evidence="1">Cell membrane</location>
        <topology evidence="1">Multi-pass membrane protein</topology>
    </subcellularLocation>
</comment>
<dbReference type="GeneID" id="64255479"/>
<dbReference type="GO" id="GO:0005886">
    <property type="term" value="C:plasma membrane"/>
    <property type="evidence" value="ECO:0007669"/>
    <property type="project" value="UniProtKB-SubCell"/>
</dbReference>
<feature type="transmembrane region" description="Helical" evidence="8">
    <location>
        <begin position="292"/>
        <end position="310"/>
    </location>
</feature>
<evidence type="ECO:0000313" key="9">
    <source>
        <dbReference type="EMBL" id="OMG33284.1"/>
    </source>
</evidence>
<dbReference type="Gene3D" id="1.10.3470.10">
    <property type="entry name" value="ABC transporter involved in vitamin B12 uptake, BtuC"/>
    <property type="match status" value="1"/>
</dbReference>
<dbReference type="FunFam" id="1.10.3470.10:FF:000001">
    <property type="entry name" value="Vitamin B12 ABC transporter permease BtuC"/>
    <property type="match status" value="1"/>
</dbReference>
<dbReference type="CDD" id="cd06550">
    <property type="entry name" value="TM_ABC_iron-siderophores_like"/>
    <property type="match status" value="1"/>
</dbReference>
<gene>
    <name evidence="9" type="ORF">BKH33_11405</name>
</gene>
<organism evidence="9 10">
    <name type="scientific">Actinomyces naeslundii</name>
    <dbReference type="NCBI Taxonomy" id="1655"/>
    <lineage>
        <taxon>Bacteria</taxon>
        <taxon>Bacillati</taxon>
        <taxon>Actinomycetota</taxon>
        <taxon>Actinomycetes</taxon>
        <taxon>Actinomycetales</taxon>
        <taxon>Actinomycetaceae</taxon>
        <taxon>Actinomyces</taxon>
    </lineage>
</organism>
<evidence type="ECO:0000256" key="6">
    <source>
        <dbReference type="ARBA" id="ARBA00022989"/>
    </source>
</evidence>
<dbReference type="Proteomes" id="UP000187035">
    <property type="component" value="Unassembled WGS sequence"/>
</dbReference>
<evidence type="ECO:0000256" key="7">
    <source>
        <dbReference type="ARBA" id="ARBA00023136"/>
    </source>
</evidence>
<comment type="similarity">
    <text evidence="2">Belongs to the binding-protein-dependent transport system permease family. FecCD subfamily.</text>
</comment>
<feature type="transmembrane region" description="Helical" evidence="8">
    <location>
        <begin position="132"/>
        <end position="150"/>
    </location>
</feature>
<dbReference type="AlphaFoldDB" id="A0A854D567"/>
<evidence type="ECO:0000256" key="1">
    <source>
        <dbReference type="ARBA" id="ARBA00004651"/>
    </source>
</evidence>
<keyword evidence="7 8" id="KW-0472">Membrane</keyword>
<evidence type="ECO:0000313" key="10">
    <source>
        <dbReference type="Proteomes" id="UP000187035"/>
    </source>
</evidence>
<dbReference type="EMBL" id="MSRR01000027">
    <property type="protein sequence ID" value="OMG33284.1"/>
    <property type="molecule type" value="Genomic_DNA"/>
</dbReference>